<dbReference type="KEGG" id="nai:NECAME_01666"/>
<proteinExistence type="predicted"/>
<gene>
    <name evidence="2" type="ORF">NECAME_01666</name>
</gene>
<feature type="compositionally biased region" description="Basic residues" evidence="1">
    <location>
        <begin position="41"/>
        <end position="64"/>
    </location>
</feature>
<feature type="region of interest" description="Disordered" evidence="1">
    <location>
        <begin position="24"/>
        <end position="101"/>
    </location>
</feature>
<feature type="compositionally biased region" description="Basic and acidic residues" evidence="1">
    <location>
        <begin position="84"/>
        <end position="101"/>
    </location>
</feature>
<name>W2TRY5_NECAM</name>
<organism evidence="2 3">
    <name type="scientific">Necator americanus</name>
    <name type="common">Human hookworm</name>
    <dbReference type="NCBI Taxonomy" id="51031"/>
    <lineage>
        <taxon>Eukaryota</taxon>
        <taxon>Metazoa</taxon>
        <taxon>Ecdysozoa</taxon>
        <taxon>Nematoda</taxon>
        <taxon>Chromadorea</taxon>
        <taxon>Rhabditida</taxon>
        <taxon>Rhabditina</taxon>
        <taxon>Rhabditomorpha</taxon>
        <taxon>Strongyloidea</taxon>
        <taxon>Ancylostomatidae</taxon>
        <taxon>Bunostominae</taxon>
        <taxon>Necator</taxon>
    </lineage>
</organism>
<protein>
    <submittedName>
        <fullName evidence="2">Uncharacterized protein</fullName>
    </submittedName>
</protein>
<evidence type="ECO:0000256" key="1">
    <source>
        <dbReference type="SAM" id="MobiDB-lite"/>
    </source>
</evidence>
<reference evidence="3" key="1">
    <citation type="journal article" date="2014" name="Nat. Genet.">
        <title>Genome of the human hookworm Necator americanus.</title>
        <authorList>
            <person name="Tang Y.T."/>
            <person name="Gao X."/>
            <person name="Rosa B.A."/>
            <person name="Abubucker S."/>
            <person name="Hallsworth-Pepin K."/>
            <person name="Martin J."/>
            <person name="Tyagi R."/>
            <person name="Heizer E."/>
            <person name="Zhang X."/>
            <person name="Bhonagiri-Palsikar V."/>
            <person name="Minx P."/>
            <person name="Warren W.C."/>
            <person name="Wang Q."/>
            <person name="Zhan B."/>
            <person name="Hotez P.J."/>
            <person name="Sternberg P.W."/>
            <person name="Dougall A."/>
            <person name="Gaze S.T."/>
            <person name="Mulvenna J."/>
            <person name="Sotillo J."/>
            <person name="Ranganathan S."/>
            <person name="Rabelo E.M."/>
            <person name="Wilson R.K."/>
            <person name="Felgner P.L."/>
            <person name="Bethony J."/>
            <person name="Hawdon J.M."/>
            <person name="Gasser R.B."/>
            <person name="Loukas A."/>
            <person name="Mitreva M."/>
        </authorList>
    </citation>
    <scope>NUCLEOTIDE SEQUENCE [LARGE SCALE GENOMIC DNA]</scope>
</reference>
<evidence type="ECO:0000313" key="2">
    <source>
        <dbReference type="EMBL" id="ETN84439.1"/>
    </source>
</evidence>
<sequence>MELLGLPHSTVVVRRLQLSSEWQRRVPNLQDPKDRREARGSQRKRKEARKVREARKARKARKAARKDAAIDRIGQVNPPKGLRSRVEESIVREDPTEAREE</sequence>
<dbReference type="EMBL" id="KI657952">
    <property type="protein sequence ID" value="ETN84439.1"/>
    <property type="molecule type" value="Genomic_DNA"/>
</dbReference>
<accession>W2TRY5</accession>
<dbReference type="AlphaFoldDB" id="W2TRY5"/>
<evidence type="ECO:0000313" key="3">
    <source>
        <dbReference type="Proteomes" id="UP000053676"/>
    </source>
</evidence>
<dbReference type="Proteomes" id="UP000053676">
    <property type="component" value="Unassembled WGS sequence"/>
</dbReference>
<feature type="compositionally biased region" description="Basic and acidic residues" evidence="1">
    <location>
        <begin position="31"/>
        <end position="40"/>
    </location>
</feature>
<keyword evidence="3" id="KW-1185">Reference proteome</keyword>